<organism evidence="1 2">
    <name type="scientific">Paraphaeosphaeria minitans</name>
    <dbReference type="NCBI Taxonomy" id="565426"/>
    <lineage>
        <taxon>Eukaryota</taxon>
        <taxon>Fungi</taxon>
        <taxon>Dikarya</taxon>
        <taxon>Ascomycota</taxon>
        <taxon>Pezizomycotina</taxon>
        <taxon>Dothideomycetes</taxon>
        <taxon>Pleosporomycetidae</taxon>
        <taxon>Pleosporales</taxon>
        <taxon>Massarineae</taxon>
        <taxon>Didymosphaeriaceae</taxon>
        <taxon>Paraphaeosphaeria</taxon>
    </lineage>
</organism>
<proteinExistence type="predicted"/>
<dbReference type="PANTHER" id="PTHR35186">
    <property type="entry name" value="ANK_REP_REGION DOMAIN-CONTAINING PROTEIN"/>
    <property type="match status" value="1"/>
</dbReference>
<dbReference type="AlphaFoldDB" id="A0A9P6KQ10"/>
<dbReference type="OrthoDB" id="3565018at2759"/>
<dbReference type="PANTHER" id="PTHR35186:SF4">
    <property type="entry name" value="PRION-INHIBITION AND PROPAGATION HELO DOMAIN-CONTAINING PROTEIN"/>
    <property type="match status" value="1"/>
</dbReference>
<dbReference type="EMBL" id="WJXW01000008">
    <property type="protein sequence ID" value="KAF9734124.1"/>
    <property type="molecule type" value="Genomic_DNA"/>
</dbReference>
<accession>A0A9P6KQ10</accession>
<evidence type="ECO:0000313" key="2">
    <source>
        <dbReference type="Proteomes" id="UP000756921"/>
    </source>
</evidence>
<reference evidence="1" key="1">
    <citation type="journal article" date="2020" name="Mol. Plant Microbe Interact.">
        <title>Genome Sequence of the Biocontrol Agent Coniothyrium minitans strain Conio (IMI 134523).</title>
        <authorList>
            <person name="Patel D."/>
            <person name="Shittu T.A."/>
            <person name="Baroncelli R."/>
            <person name="Muthumeenakshi S."/>
            <person name="Osborne T.H."/>
            <person name="Janganan T.K."/>
            <person name="Sreenivasaprasad S."/>
        </authorList>
    </citation>
    <scope>NUCLEOTIDE SEQUENCE</scope>
    <source>
        <strain evidence="1">Conio</strain>
    </source>
</reference>
<name>A0A9P6KQ10_9PLEO</name>
<comment type="caution">
    <text evidence="1">The sequence shown here is derived from an EMBL/GenBank/DDBJ whole genome shotgun (WGS) entry which is preliminary data.</text>
</comment>
<gene>
    <name evidence="1" type="ORF">PMIN01_08467</name>
</gene>
<sequence>MARKLSERLGYSYNAYHGTIGNIERIAKKIARKLELDRAVGLTRNELEAMLAVNPKKGNDRFEFRRRVKFGRSKKSIKALFEELDDCNKELERFTDKSERIEIIRRKTFKPSFANRLQHIQKYALTLHETLSVLVLYLSILASYQPPARSV</sequence>
<protein>
    <submittedName>
        <fullName evidence="1">Uncharacterized protein</fullName>
    </submittedName>
</protein>
<evidence type="ECO:0000313" key="1">
    <source>
        <dbReference type="EMBL" id="KAF9734124.1"/>
    </source>
</evidence>
<dbReference type="Proteomes" id="UP000756921">
    <property type="component" value="Unassembled WGS sequence"/>
</dbReference>
<keyword evidence="2" id="KW-1185">Reference proteome</keyword>